<organism evidence="7 8">
    <name type="scientific">Bacillus salitolerans</name>
    <dbReference type="NCBI Taxonomy" id="1437434"/>
    <lineage>
        <taxon>Bacteria</taxon>
        <taxon>Bacillati</taxon>
        <taxon>Bacillota</taxon>
        <taxon>Bacilli</taxon>
        <taxon>Bacillales</taxon>
        <taxon>Bacillaceae</taxon>
        <taxon>Bacillus</taxon>
    </lineage>
</organism>
<evidence type="ECO:0000256" key="4">
    <source>
        <dbReference type="RuleBase" id="RU003719"/>
    </source>
</evidence>
<dbReference type="PROSITE" id="PS00065">
    <property type="entry name" value="D_2_HYDROXYACID_DH_1"/>
    <property type="match status" value="1"/>
</dbReference>
<evidence type="ECO:0000256" key="2">
    <source>
        <dbReference type="ARBA" id="ARBA00023002"/>
    </source>
</evidence>
<keyword evidence="2 4" id="KW-0560">Oxidoreductase</keyword>
<evidence type="ECO:0000256" key="3">
    <source>
        <dbReference type="ARBA" id="ARBA00023027"/>
    </source>
</evidence>
<reference evidence="8" key="1">
    <citation type="journal article" date="2019" name="Int. J. Syst. Evol. Microbiol.">
        <title>The Global Catalogue of Microorganisms (GCM) 10K type strain sequencing project: providing services to taxonomists for standard genome sequencing and annotation.</title>
        <authorList>
            <consortium name="The Broad Institute Genomics Platform"/>
            <consortium name="The Broad Institute Genome Sequencing Center for Infectious Disease"/>
            <person name="Wu L."/>
            <person name="Ma J."/>
        </authorList>
    </citation>
    <scope>NUCLEOTIDE SEQUENCE [LARGE SCALE GENOMIC DNA]</scope>
    <source>
        <strain evidence="8">CCUG 49339</strain>
    </source>
</reference>
<dbReference type="RefSeq" id="WP_377928163.1">
    <property type="nucleotide sequence ID" value="NZ_JBHUEM010000014.1"/>
</dbReference>
<dbReference type="InterPro" id="IPR050223">
    <property type="entry name" value="D-isomer_2-hydroxyacid_DH"/>
</dbReference>
<dbReference type="SUPFAM" id="SSF52283">
    <property type="entry name" value="Formate/glycerate dehydrogenase catalytic domain-like"/>
    <property type="match status" value="1"/>
</dbReference>
<comment type="similarity">
    <text evidence="1 4">Belongs to the D-isomer specific 2-hydroxyacid dehydrogenase family.</text>
</comment>
<keyword evidence="3" id="KW-0520">NAD</keyword>
<accession>A0ABW4LPE2</accession>
<evidence type="ECO:0000259" key="6">
    <source>
        <dbReference type="Pfam" id="PF02826"/>
    </source>
</evidence>
<evidence type="ECO:0000259" key="5">
    <source>
        <dbReference type="Pfam" id="PF00389"/>
    </source>
</evidence>
<dbReference type="PANTHER" id="PTHR10996:SF178">
    <property type="entry name" value="2-HYDROXYACID DEHYDROGENASE YGL185C-RELATED"/>
    <property type="match status" value="1"/>
</dbReference>
<dbReference type="InterPro" id="IPR006140">
    <property type="entry name" value="D-isomer_DH_NAD-bd"/>
</dbReference>
<gene>
    <name evidence="7" type="ORF">ACFSCX_10395</name>
</gene>
<dbReference type="Gene3D" id="3.40.50.720">
    <property type="entry name" value="NAD(P)-binding Rossmann-like Domain"/>
    <property type="match status" value="2"/>
</dbReference>
<name>A0ABW4LPE2_9BACI</name>
<dbReference type="SUPFAM" id="SSF51735">
    <property type="entry name" value="NAD(P)-binding Rossmann-fold domains"/>
    <property type="match status" value="1"/>
</dbReference>
<sequence length="326" mass="35936">MKPSIYITRKIPDNALQLLKNECNVTMWDEEDIPVPKEVLEEKIATVDGLFSMLTDSIDESLIEKGNKLKVISNLAVGFNNIDIKAATEKGIMVTNTPGVLTEATADLTFSLLMATARRIPEASEFVRTGEWKSWSPMLLTGQDVYGATIGIIGMGRIGEAVARRAMGFNMNILYHNRTRKIEAEETLGASYVDLDTLLAQSDYVVLLAPFTEQTRNLIARRELDLMKSSAILINVARGGMVNEQDLYDALHNRQIWGAGLDVFEHEPVPLNHPLLTLPNVIVLPHIGSASISTRIKMAEVAATNLIQGLNGQIPACLVNRELVEN</sequence>
<dbReference type="InterPro" id="IPR036291">
    <property type="entry name" value="NAD(P)-bd_dom_sf"/>
</dbReference>
<protein>
    <submittedName>
        <fullName evidence="7">2-hydroxyacid dehydrogenase</fullName>
        <ecNumber evidence="7">1.1.1.-</ecNumber>
    </submittedName>
</protein>
<dbReference type="CDD" id="cd05301">
    <property type="entry name" value="GDH"/>
    <property type="match status" value="1"/>
</dbReference>
<evidence type="ECO:0000313" key="8">
    <source>
        <dbReference type="Proteomes" id="UP001597214"/>
    </source>
</evidence>
<proteinExistence type="inferred from homology"/>
<dbReference type="PANTHER" id="PTHR10996">
    <property type="entry name" value="2-HYDROXYACID DEHYDROGENASE-RELATED"/>
    <property type="match status" value="1"/>
</dbReference>
<feature type="domain" description="D-isomer specific 2-hydroxyacid dehydrogenase catalytic" evidence="5">
    <location>
        <begin position="5"/>
        <end position="320"/>
    </location>
</feature>
<comment type="caution">
    <text evidence="7">The sequence shown here is derived from an EMBL/GenBank/DDBJ whole genome shotgun (WGS) entry which is preliminary data.</text>
</comment>
<dbReference type="InterPro" id="IPR029752">
    <property type="entry name" value="D-isomer_DH_CS1"/>
</dbReference>
<dbReference type="EC" id="1.1.1.-" evidence="7"/>
<evidence type="ECO:0000256" key="1">
    <source>
        <dbReference type="ARBA" id="ARBA00005854"/>
    </source>
</evidence>
<keyword evidence="8" id="KW-1185">Reference proteome</keyword>
<dbReference type="Pfam" id="PF02826">
    <property type="entry name" value="2-Hacid_dh_C"/>
    <property type="match status" value="1"/>
</dbReference>
<evidence type="ECO:0000313" key="7">
    <source>
        <dbReference type="EMBL" id="MFD1736972.1"/>
    </source>
</evidence>
<dbReference type="GO" id="GO:0016491">
    <property type="term" value="F:oxidoreductase activity"/>
    <property type="evidence" value="ECO:0007669"/>
    <property type="project" value="UniProtKB-KW"/>
</dbReference>
<dbReference type="Proteomes" id="UP001597214">
    <property type="component" value="Unassembled WGS sequence"/>
</dbReference>
<dbReference type="EMBL" id="JBHUEM010000014">
    <property type="protein sequence ID" value="MFD1736972.1"/>
    <property type="molecule type" value="Genomic_DNA"/>
</dbReference>
<dbReference type="InterPro" id="IPR006139">
    <property type="entry name" value="D-isomer_2_OHA_DH_cat_dom"/>
</dbReference>
<feature type="domain" description="D-isomer specific 2-hydroxyacid dehydrogenase NAD-binding" evidence="6">
    <location>
        <begin position="110"/>
        <end position="288"/>
    </location>
</feature>
<dbReference type="Pfam" id="PF00389">
    <property type="entry name" value="2-Hacid_dh"/>
    <property type="match status" value="1"/>
</dbReference>